<dbReference type="GeneID" id="66125446"/>
<evidence type="ECO:0000256" key="1">
    <source>
        <dbReference type="PROSITE-ProRule" id="PRU00176"/>
    </source>
</evidence>
<dbReference type="PROSITE" id="PS50102">
    <property type="entry name" value="RRM"/>
    <property type="match status" value="1"/>
</dbReference>
<dbReference type="GO" id="GO:0003723">
    <property type="term" value="F:RNA binding"/>
    <property type="evidence" value="ECO:0007669"/>
    <property type="project" value="UniProtKB-UniRule"/>
</dbReference>
<comment type="caution">
    <text evidence="3">The sequence shown here is derived from an EMBL/GenBank/DDBJ whole genome shotgun (WGS) entry which is preliminary data.</text>
</comment>
<evidence type="ECO:0000313" key="3">
    <source>
        <dbReference type="EMBL" id="KAG7821311.1"/>
    </source>
</evidence>
<evidence type="ECO:0000313" key="4">
    <source>
        <dbReference type="Proteomes" id="UP001196530"/>
    </source>
</evidence>
<reference evidence="3" key="1">
    <citation type="journal article" date="2021" name="G3 (Bethesda)">
        <title>Genomic diversity, chromosomal rearrangements, and interspecies hybridization in the ogataea polymorpha species complex.</title>
        <authorList>
            <person name="Hanson S.J."/>
            <person name="Cinneide E.O."/>
            <person name="Salzberg L.I."/>
            <person name="Wolfe K.H."/>
            <person name="McGowan J."/>
            <person name="Fitzpatrick D.A."/>
            <person name="Matlin K."/>
        </authorList>
    </citation>
    <scope>NUCLEOTIDE SEQUENCE</scope>
    <source>
        <strain evidence="3">61-244</strain>
    </source>
</reference>
<dbReference type="InterPro" id="IPR000504">
    <property type="entry name" value="RRM_dom"/>
</dbReference>
<protein>
    <recommendedName>
        <fullName evidence="2">RRM domain-containing protein</fullName>
    </recommendedName>
</protein>
<feature type="domain" description="RRM" evidence="2">
    <location>
        <begin position="36"/>
        <end position="115"/>
    </location>
</feature>
<evidence type="ECO:0000259" key="2">
    <source>
        <dbReference type="PROSITE" id="PS50102"/>
    </source>
</evidence>
<accession>A0AAN6I7U7</accession>
<dbReference type="Pfam" id="PF00076">
    <property type="entry name" value="RRM_1"/>
    <property type="match status" value="1"/>
</dbReference>
<organism evidence="3 4">
    <name type="scientific">Pichia angusta</name>
    <name type="common">Yeast</name>
    <name type="synonym">Hansenula polymorpha</name>
    <dbReference type="NCBI Taxonomy" id="870730"/>
    <lineage>
        <taxon>Eukaryota</taxon>
        <taxon>Fungi</taxon>
        <taxon>Dikarya</taxon>
        <taxon>Ascomycota</taxon>
        <taxon>Saccharomycotina</taxon>
        <taxon>Pichiomycetes</taxon>
        <taxon>Pichiales</taxon>
        <taxon>Pichiaceae</taxon>
        <taxon>Ogataea</taxon>
    </lineage>
</organism>
<dbReference type="Gene3D" id="3.30.70.330">
    <property type="match status" value="1"/>
</dbReference>
<keyword evidence="1" id="KW-0694">RNA-binding</keyword>
<dbReference type="AlphaFoldDB" id="A0AAN6I7U7"/>
<dbReference type="Proteomes" id="UP001196530">
    <property type="component" value="Unassembled WGS sequence"/>
</dbReference>
<dbReference type="RefSeq" id="XP_043061854.1">
    <property type="nucleotide sequence ID" value="XM_043201755.1"/>
</dbReference>
<dbReference type="SUPFAM" id="SSF54928">
    <property type="entry name" value="RNA-binding domain, RBD"/>
    <property type="match status" value="1"/>
</dbReference>
<dbReference type="SMART" id="SM00360">
    <property type="entry name" value="RRM"/>
    <property type="match status" value="1"/>
</dbReference>
<proteinExistence type="predicted"/>
<name>A0AAN6I7U7_PICAN</name>
<dbReference type="InterPro" id="IPR012677">
    <property type="entry name" value="Nucleotide-bd_a/b_plait_sf"/>
</dbReference>
<dbReference type="EMBL" id="JAHLUX010000002">
    <property type="protein sequence ID" value="KAG7821311.1"/>
    <property type="molecule type" value="Genomic_DNA"/>
</dbReference>
<gene>
    <name evidence="3" type="ORF">KL928_001395</name>
</gene>
<sequence length="130" mass="14860">MFDDEKGMRIAYEEALKEAPERASKRAKTPRNKTNYTLYIKNLNDKLPAAKLKQNLYILFSTYGDVIAINCTNRGKYRGQAWVALSSIEEAQSALSSLNDQLFFGKHLAIQYSNTKSHIIEQLEQDKNVL</sequence>
<dbReference type="InterPro" id="IPR035979">
    <property type="entry name" value="RBD_domain_sf"/>
</dbReference>